<name>A0A8F5GEE0_9AGAR</name>
<feature type="domain" description="Homing endonuclease LAGLIDADG" evidence="2">
    <location>
        <begin position="38"/>
        <end position="211"/>
    </location>
</feature>
<dbReference type="EMBL" id="MZ352929">
    <property type="protein sequence ID" value="QXM15415.1"/>
    <property type="molecule type" value="Genomic_DNA"/>
</dbReference>
<reference evidence="3" key="1">
    <citation type="submission" date="2021-06" db="EMBL/GenBank/DDBJ databases">
        <title>Characterization of the complete mitochondrial genome of Leucoagaricus naucinus.</title>
        <authorList>
            <person name="Li Q."/>
        </authorList>
    </citation>
    <scope>NUCLEOTIDE SEQUENCE</scope>
</reference>
<dbReference type="AlphaFoldDB" id="A0A8F5GEE0"/>
<dbReference type="Pfam" id="PF03161">
    <property type="entry name" value="LAGLIDADG_2"/>
    <property type="match status" value="1"/>
</dbReference>
<gene>
    <name evidence="3" type="primary">orf232</name>
</gene>
<proteinExistence type="predicted"/>
<geneLocation type="mitochondrion" evidence="3"/>
<comment type="function">
    <text evidence="1">Mitochondrial DNA endonuclease involved in intron homing.</text>
</comment>
<dbReference type="InterPro" id="IPR004860">
    <property type="entry name" value="LAGLIDADG_dom"/>
</dbReference>
<keyword evidence="3" id="KW-0496">Mitochondrion</keyword>
<dbReference type="Gene3D" id="3.10.28.10">
    <property type="entry name" value="Homing endonucleases"/>
    <property type="match status" value="2"/>
</dbReference>
<evidence type="ECO:0000256" key="1">
    <source>
        <dbReference type="ARBA" id="ARBA00002670"/>
    </source>
</evidence>
<accession>A0A8F5GEE0</accession>
<organism evidence="3">
    <name type="scientific">Leucoagaricus naucinus</name>
    <dbReference type="NCBI Taxonomy" id="34434"/>
    <lineage>
        <taxon>Eukaryota</taxon>
        <taxon>Fungi</taxon>
        <taxon>Dikarya</taxon>
        <taxon>Basidiomycota</taxon>
        <taxon>Agaricomycotina</taxon>
        <taxon>Agaricomycetes</taxon>
        <taxon>Agaricomycetidae</taxon>
        <taxon>Agaricales</taxon>
        <taxon>Agaricineae</taxon>
        <taxon>Agaricaceae</taxon>
        <taxon>Leucoagaricus</taxon>
    </lineage>
</organism>
<dbReference type="GO" id="GO:0004519">
    <property type="term" value="F:endonuclease activity"/>
    <property type="evidence" value="ECO:0007669"/>
    <property type="project" value="UniProtKB-KW"/>
</dbReference>
<evidence type="ECO:0000259" key="2">
    <source>
        <dbReference type="Pfam" id="PF03161"/>
    </source>
</evidence>
<protein>
    <submittedName>
        <fullName evidence="3">LAGLIDADG endonuclease</fullName>
    </submittedName>
</protein>
<keyword evidence="3" id="KW-0540">Nuclease</keyword>
<sequence>MCPTWSYFDILCLSTIPFSNPKTRATKRIGPHNFNILNVLIGSLLGDAFAEKHGNGTRICFQQEHSNNAYLIWFHKYVSDLGYCNILTPKILTRIGKGGKLRQFTIFKTFTYSSFNWIEEAFYFKNDDHRIKIVPHKVEEYLTPIALAVWIMEYGGAVSSGLKIATNKYKLIEVKLLCEIINRNYGLQARPCLAGVNNQYIIYIPSASMPVLAKLIGPYMHPSMYYKINSHL</sequence>
<keyword evidence="3" id="KW-0255">Endonuclease</keyword>
<keyword evidence="3" id="KW-0378">Hydrolase</keyword>
<dbReference type="SUPFAM" id="SSF55608">
    <property type="entry name" value="Homing endonucleases"/>
    <property type="match status" value="1"/>
</dbReference>
<evidence type="ECO:0000313" key="3">
    <source>
        <dbReference type="EMBL" id="QXM15415.1"/>
    </source>
</evidence>
<dbReference type="InterPro" id="IPR027434">
    <property type="entry name" value="Homing_endonucl"/>
</dbReference>